<name>A0A7I8IG20_SPIIN</name>
<dbReference type="InterPro" id="IPR011989">
    <property type="entry name" value="ARM-like"/>
</dbReference>
<dbReference type="PANTHER" id="PTHR23315">
    <property type="entry name" value="U BOX DOMAIN-CONTAINING"/>
    <property type="match status" value="1"/>
</dbReference>
<dbReference type="InterPro" id="IPR016024">
    <property type="entry name" value="ARM-type_fold"/>
</dbReference>
<dbReference type="Gene3D" id="1.25.10.10">
    <property type="entry name" value="Leucine-rich Repeat Variant"/>
    <property type="match status" value="1"/>
</dbReference>
<dbReference type="PANTHER" id="PTHR23315:SF275">
    <property type="entry name" value="U-BOX DOMAIN-CONTAINING PROTEIN 13"/>
    <property type="match status" value="1"/>
</dbReference>
<gene>
    <name evidence="3" type="ORF">SI7747_03003289</name>
</gene>
<organism evidence="3">
    <name type="scientific">Spirodela intermedia</name>
    <name type="common">Intermediate duckweed</name>
    <dbReference type="NCBI Taxonomy" id="51605"/>
    <lineage>
        <taxon>Eukaryota</taxon>
        <taxon>Viridiplantae</taxon>
        <taxon>Streptophyta</taxon>
        <taxon>Embryophyta</taxon>
        <taxon>Tracheophyta</taxon>
        <taxon>Spermatophyta</taxon>
        <taxon>Magnoliopsida</taxon>
        <taxon>Liliopsida</taxon>
        <taxon>Araceae</taxon>
        <taxon>Lemnoideae</taxon>
        <taxon>Spirodela</taxon>
    </lineage>
</organism>
<accession>A0A7I8IG20</accession>
<sequence length="449" mass="48199">MGEAASLAVQKMIALLEEIAAICHFRNAFRKHLVSRETAAALIFLREALESAKDLLILEVRGVGCMVLERDTVMKRFQGITAQLDQSLGGDSSEGAGRRLSMMICKERVDALDDDLYNDLVYSYNKHGEIDPPILRRLADDLQLMTISDLKQESLALHEMVLASDAADALQQVPHSQTMSSAAWIAQWCEENGVDPPKPPAKFASSPATSPKPAHPPPRRLAALAGPHDTGARRHGAAEPVHLRGEQGGDRLMQAVPGIVFVLKTGTMAARENAAAALFSLSVVNENKVTIGAWGAIPALVSLLADGGRRGKKDAATALFSLCIFQGNKGKADEPARPRAAGPLLLWRSPPARMMDEAMAVLTVLASHPEGKAPSELPTSNRENAAAILVKLCRGEHQFQNVATAMDCGVVKPREEEGRRAARPAQQVDESQAEAAPDQGQLQVQLPAS</sequence>
<reference evidence="3 4" key="1">
    <citation type="submission" date="2019-12" db="EMBL/GenBank/DDBJ databases">
        <authorList>
            <person name="Scholz U."/>
            <person name="Mascher M."/>
            <person name="Fiebig A."/>
        </authorList>
    </citation>
    <scope>NUCLEOTIDE SEQUENCE</scope>
</reference>
<feature type="compositionally biased region" description="Low complexity" evidence="2">
    <location>
        <begin position="201"/>
        <end position="212"/>
    </location>
</feature>
<dbReference type="EMBL" id="LR743590">
    <property type="protein sequence ID" value="CAA2617119.1"/>
    <property type="molecule type" value="Genomic_DNA"/>
</dbReference>
<dbReference type="Proteomes" id="UP001189122">
    <property type="component" value="Unassembled WGS sequence"/>
</dbReference>
<proteinExistence type="predicted"/>
<dbReference type="AlphaFoldDB" id="A0A7I8IG20"/>
<evidence type="ECO:0000313" key="3">
    <source>
        <dbReference type="EMBL" id="CAA2617119.1"/>
    </source>
</evidence>
<dbReference type="SUPFAM" id="SSF48371">
    <property type="entry name" value="ARM repeat"/>
    <property type="match status" value="1"/>
</dbReference>
<evidence type="ECO:0000256" key="2">
    <source>
        <dbReference type="SAM" id="MobiDB-lite"/>
    </source>
</evidence>
<evidence type="ECO:0000313" key="4">
    <source>
        <dbReference type="Proteomes" id="UP001189122"/>
    </source>
</evidence>
<evidence type="ECO:0000256" key="1">
    <source>
        <dbReference type="ARBA" id="ARBA00022786"/>
    </source>
</evidence>
<keyword evidence="4" id="KW-1185">Reference proteome</keyword>
<dbReference type="EMBL" id="CACRZD030000003">
    <property type="protein sequence ID" value="CAA6656818.1"/>
    <property type="molecule type" value="Genomic_DNA"/>
</dbReference>
<feature type="compositionally biased region" description="Polar residues" evidence="2">
    <location>
        <begin position="440"/>
        <end position="449"/>
    </location>
</feature>
<protein>
    <submittedName>
        <fullName evidence="3">Uncharacterized protein</fullName>
    </submittedName>
</protein>
<feature type="region of interest" description="Disordered" evidence="2">
    <location>
        <begin position="415"/>
        <end position="449"/>
    </location>
</feature>
<keyword evidence="1" id="KW-0833">Ubl conjugation pathway</keyword>
<feature type="region of interest" description="Disordered" evidence="2">
    <location>
        <begin position="195"/>
        <end position="234"/>
    </location>
</feature>